<evidence type="ECO:0000313" key="5">
    <source>
        <dbReference type="Proteomes" id="UP001604277"/>
    </source>
</evidence>
<evidence type="ECO:0000313" key="4">
    <source>
        <dbReference type="EMBL" id="KAL2547568.1"/>
    </source>
</evidence>
<organism evidence="4 5">
    <name type="scientific">Forsythia ovata</name>
    <dbReference type="NCBI Taxonomy" id="205694"/>
    <lineage>
        <taxon>Eukaryota</taxon>
        <taxon>Viridiplantae</taxon>
        <taxon>Streptophyta</taxon>
        <taxon>Embryophyta</taxon>
        <taxon>Tracheophyta</taxon>
        <taxon>Spermatophyta</taxon>
        <taxon>Magnoliopsida</taxon>
        <taxon>eudicotyledons</taxon>
        <taxon>Gunneridae</taxon>
        <taxon>Pentapetalae</taxon>
        <taxon>asterids</taxon>
        <taxon>lamiids</taxon>
        <taxon>Lamiales</taxon>
        <taxon>Oleaceae</taxon>
        <taxon>Forsythieae</taxon>
        <taxon>Forsythia</taxon>
    </lineage>
</organism>
<dbReference type="PANTHER" id="PTHR31879:SF8">
    <property type="entry name" value="DET1- AND DDB1-ASSOCIATED PROTEIN 1"/>
    <property type="match status" value="1"/>
</dbReference>
<feature type="compositionally biased region" description="Polar residues" evidence="2">
    <location>
        <begin position="202"/>
        <end position="214"/>
    </location>
</feature>
<reference evidence="5" key="1">
    <citation type="submission" date="2024-07" db="EMBL/GenBank/DDBJ databases">
        <title>Two chromosome-level genome assemblies of Korean endemic species Abeliophyllum distichum and Forsythia ovata (Oleaceae).</title>
        <authorList>
            <person name="Jang H."/>
        </authorList>
    </citation>
    <scope>NUCLEOTIDE SEQUENCE [LARGE SCALE GENOMIC DNA]</scope>
</reference>
<dbReference type="AlphaFoldDB" id="A0ABD1WFI5"/>
<feature type="region of interest" description="Disordered" evidence="2">
    <location>
        <begin position="202"/>
        <end position="234"/>
    </location>
</feature>
<dbReference type="InterPro" id="IPR033575">
    <property type="entry name" value="DDA1-like"/>
</dbReference>
<sequence length="372" mass="40922">MPANNEDGAWSEDEGTDECDVCIEGGLEAASTLEGESGTAVQPVHEDVHDEGLEYTVGEQVRRECPLRIAALFVALLRLLVIHYNEGGVEKVQIVEPAPPVALTGRREVEIASSLINSGEEGEWHSATGRWGKVAECDAEHLVYDVQSDFSLAPLDLVPQDTVALMIDVGCGSCCFGERNNIIKGFNARWLAFYQPSNFSQFKPSDPSNTSKMTPVTYRPTHDRTIPPPDQVITSDTKNILLRHFYQRAEEKLRPKRAASENLSPEHANKHPRASASDKGSILIGPPTTIAQSPDPPPIDHSNPKAGPSATNNLGPSLTPKRQRRPSVCWGEIGGDPPYDHHNRSPNKTWRFHKDLTLVAKTSRTRPPDKPR</sequence>
<dbReference type="InterPro" id="IPR018276">
    <property type="entry name" value="DDA1_dom"/>
</dbReference>
<evidence type="ECO:0000256" key="1">
    <source>
        <dbReference type="ARBA" id="ARBA00008042"/>
    </source>
</evidence>
<dbReference type="EMBL" id="JBFOLJ010000003">
    <property type="protein sequence ID" value="KAL2547568.1"/>
    <property type="molecule type" value="Genomic_DNA"/>
</dbReference>
<protein>
    <submittedName>
        <fullName evidence="4">DET1- and DDB1-associated protein 1</fullName>
    </submittedName>
</protein>
<comment type="caution">
    <text evidence="4">The sequence shown here is derived from an EMBL/GenBank/DDBJ whole genome shotgun (WGS) entry which is preliminary data.</text>
</comment>
<keyword evidence="5" id="KW-1185">Reference proteome</keyword>
<dbReference type="Pfam" id="PF10172">
    <property type="entry name" value="DDA1"/>
    <property type="match status" value="1"/>
</dbReference>
<proteinExistence type="inferred from homology"/>
<evidence type="ECO:0000256" key="2">
    <source>
        <dbReference type="SAM" id="MobiDB-lite"/>
    </source>
</evidence>
<dbReference type="PANTHER" id="PTHR31879">
    <property type="entry name" value="DET1- AND DDB1-ASSOCIATED PROTEIN 1"/>
    <property type="match status" value="1"/>
</dbReference>
<name>A0ABD1WFI5_9LAMI</name>
<dbReference type="Proteomes" id="UP001604277">
    <property type="component" value="Unassembled WGS sequence"/>
</dbReference>
<feature type="region of interest" description="Disordered" evidence="2">
    <location>
        <begin position="252"/>
        <end position="372"/>
    </location>
</feature>
<feature type="domain" description="DET1- and DDB1-associated protein 1" evidence="3">
    <location>
        <begin position="194"/>
        <end position="251"/>
    </location>
</feature>
<accession>A0ABD1WFI5</accession>
<evidence type="ECO:0000259" key="3">
    <source>
        <dbReference type="Pfam" id="PF10172"/>
    </source>
</evidence>
<gene>
    <name evidence="4" type="ORF">Fot_09098</name>
</gene>
<comment type="similarity">
    <text evidence="1">Belongs to the DDA1 family.</text>
</comment>